<evidence type="ECO:0000256" key="4">
    <source>
        <dbReference type="ARBA" id="ARBA00001947"/>
    </source>
</evidence>
<protein>
    <recommendedName>
        <fullName evidence="7">ribulose-phosphate 3-epimerase</fullName>
        <ecNumber evidence="7">5.1.3.1</ecNumber>
    </recommendedName>
    <alternativeName>
        <fullName evidence="10">Pentose-5-phosphate 3-epimerase</fullName>
    </alternativeName>
</protein>
<comment type="cofactor">
    <cofactor evidence="3">
        <name>Co(2+)</name>
        <dbReference type="ChEBI" id="CHEBI:48828"/>
    </cofactor>
</comment>
<dbReference type="CDD" id="cd00429">
    <property type="entry name" value="RPE"/>
    <property type="match status" value="1"/>
</dbReference>
<dbReference type="GO" id="GO:0005975">
    <property type="term" value="P:carbohydrate metabolic process"/>
    <property type="evidence" value="ECO:0007669"/>
    <property type="project" value="InterPro"/>
</dbReference>
<reference evidence="12 13" key="1">
    <citation type="submission" date="2018-07" db="EMBL/GenBank/DDBJ databases">
        <title>The complete nuclear genome of the prasinophyte Chloropicon primus (CCMP1205).</title>
        <authorList>
            <person name="Pombert J.-F."/>
            <person name="Otis C."/>
            <person name="Turmel M."/>
            <person name="Lemieux C."/>
        </authorList>
    </citation>
    <scope>NUCLEOTIDE SEQUENCE [LARGE SCALE GENOMIC DNA]</scope>
    <source>
        <strain evidence="12 13">CCMP1205</strain>
    </source>
</reference>
<dbReference type="InterPro" id="IPR013785">
    <property type="entry name" value="Aldolase_TIM"/>
</dbReference>
<dbReference type="Proteomes" id="UP000316726">
    <property type="component" value="Chromosome 17"/>
</dbReference>
<evidence type="ECO:0000256" key="1">
    <source>
        <dbReference type="ARBA" id="ARBA00001782"/>
    </source>
</evidence>
<dbReference type="PANTHER" id="PTHR11749">
    <property type="entry name" value="RIBULOSE-5-PHOSPHATE-3-EPIMERASE"/>
    <property type="match status" value="1"/>
</dbReference>
<evidence type="ECO:0000256" key="7">
    <source>
        <dbReference type="ARBA" id="ARBA00013188"/>
    </source>
</evidence>
<comment type="similarity">
    <text evidence="6">Belongs to the ribulose-phosphate 3-epimerase family.</text>
</comment>
<dbReference type="InterPro" id="IPR026019">
    <property type="entry name" value="Ribul_P_3_epim"/>
</dbReference>
<comment type="catalytic activity">
    <reaction evidence="1">
        <text>D-ribulose 5-phosphate = D-xylulose 5-phosphate</text>
        <dbReference type="Rhea" id="RHEA:13677"/>
        <dbReference type="ChEBI" id="CHEBI:57737"/>
        <dbReference type="ChEBI" id="CHEBI:58121"/>
        <dbReference type="EC" id="5.1.3.1"/>
    </reaction>
</comment>
<evidence type="ECO:0000256" key="5">
    <source>
        <dbReference type="ARBA" id="ARBA00001954"/>
    </source>
</evidence>
<comment type="cofactor">
    <cofactor evidence="5">
        <name>Fe(2+)</name>
        <dbReference type="ChEBI" id="CHEBI:29033"/>
    </cofactor>
</comment>
<gene>
    <name evidence="12" type="ORF">A3770_17p79400</name>
</gene>
<evidence type="ECO:0000313" key="13">
    <source>
        <dbReference type="Proteomes" id="UP000316726"/>
    </source>
</evidence>
<dbReference type="NCBIfam" id="NF004076">
    <property type="entry name" value="PRK05581.1-4"/>
    <property type="match status" value="1"/>
</dbReference>
<sequence length="279" mass="29648">MQAAGQRLTMRTTASRGAKAGRLASGSSRTARSAVVAKGTDRDIQIIPSVLPADWANMGQCVADLEAAGVDRIQFDVMDGNFVPNLTFGPEMIAACRKYCKTPFETQLMVSQYASETMLKDYVDATKGPNGEPGVVIVHVEACDHLQRCLKQIRELGGSPSVALNPHTPAEMVKNVLCDVDHVLVMTVNPGFGGQAYIPTMLDKIRELRAAIVAGGYDVDIEVDGGIKADWTISQCCDAGANCFIAGSGMFAYPTLKEGCDALRAIAKDAQAGKVLPPP</sequence>
<proteinExistence type="inferred from homology"/>
<dbReference type="InterPro" id="IPR000056">
    <property type="entry name" value="Ribul_P_3_epim-like"/>
</dbReference>
<dbReference type="GO" id="GO:0006098">
    <property type="term" value="P:pentose-phosphate shunt"/>
    <property type="evidence" value="ECO:0007669"/>
    <property type="project" value="InterPro"/>
</dbReference>
<dbReference type="GO" id="GO:0046872">
    <property type="term" value="F:metal ion binding"/>
    <property type="evidence" value="ECO:0007669"/>
    <property type="project" value="UniProtKB-KW"/>
</dbReference>
<evidence type="ECO:0000256" key="10">
    <source>
        <dbReference type="ARBA" id="ARBA00030599"/>
    </source>
</evidence>
<evidence type="ECO:0000256" key="8">
    <source>
        <dbReference type="ARBA" id="ARBA00022723"/>
    </source>
</evidence>
<accession>A0A5B8N0A2</accession>
<dbReference type="EC" id="5.1.3.1" evidence="7"/>
<dbReference type="EMBL" id="CP031050">
    <property type="protein sequence ID" value="QDZ25422.1"/>
    <property type="molecule type" value="Genomic_DNA"/>
</dbReference>
<dbReference type="SUPFAM" id="SSF51366">
    <property type="entry name" value="Ribulose-phoshate binding barrel"/>
    <property type="match status" value="1"/>
</dbReference>
<evidence type="ECO:0000313" key="12">
    <source>
        <dbReference type="EMBL" id="QDZ25422.1"/>
    </source>
</evidence>
<dbReference type="STRING" id="1764295.A0A5B8N0A2"/>
<evidence type="ECO:0000256" key="11">
    <source>
        <dbReference type="SAM" id="MobiDB-lite"/>
    </source>
</evidence>
<dbReference type="NCBIfam" id="TIGR01163">
    <property type="entry name" value="rpe"/>
    <property type="match status" value="1"/>
</dbReference>
<feature type="region of interest" description="Disordered" evidence="11">
    <location>
        <begin position="1"/>
        <end position="26"/>
    </location>
</feature>
<dbReference type="InterPro" id="IPR011060">
    <property type="entry name" value="RibuloseP-bd_barrel"/>
</dbReference>
<name>A0A5B8N0A2_9CHLO</name>
<evidence type="ECO:0000256" key="2">
    <source>
        <dbReference type="ARBA" id="ARBA00001936"/>
    </source>
</evidence>
<evidence type="ECO:0000256" key="9">
    <source>
        <dbReference type="ARBA" id="ARBA00023235"/>
    </source>
</evidence>
<dbReference type="AlphaFoldDB" id="A0A5B8N0A2"/>
<keyword evidence="8" id="KW-0479">Metal-binding</keyword>
<keyword evidence="9" id="KW-0413">Isomerase</keyword>
<comment type="cofactor">
    <cofactor evidence="4">
        <name>Zn(2+)</name>
        <dbReference type="ChEBI" id="CHEBI:29105"/>
    </cofactor>
</comment>
<keyword evidence="13" id="KW-1185">Reference proteome</keyword>
<evidence type="ECO:0000256" key="6">
    <source>
        <dbReference type="ARBA" id="ARBA00009541"/>
    </source>
</evidence>
<dbReference type="Pfam" id="PF00834">
    <property type="entry name" value="Ribul_P_3_epim"/>
    <property type="match status" value="1"/>
</dbReference>
<dbReference type="OrthoDB" id="1927044at2759"/>
<dbReference type="Gene3D" id="3.20.20.70">
    <property type="entry name" value="Aldolase class I"/>
    <property type="match status" value="1"/>
</dbReference>
<comment type="cofactor">
    <cofactor evidence="2">
        <name>Mn(2+)</name>
        <dbReference type="ChEBI" id="CHEBI:29035"/>
    </cofactor>
</comment>
<dbReference type="FunFam" id="3.20.20.70:FF:000004">
    <property type="entry name" value="Ribulose-phosphate 3-epimerase"/>
    <property type="match status" value="1"/>
</dbReference>
<dbReference type="GO" id="GO:0004750">
    <property type="term" value="F:D-ribulose-phosphate 3-epimerase activity"/>
    <property type="evidence" value="ECO:0007669"/>
    <property type="project" value="UniProtKB-EC"/>
</dbReference>
<dbReference type="GO" id="GO:0005737">
    <property type="term" value="C:cytoplasm"/>
    <property type="evidence" value="ECO:0007669"/>
    <property type="project" value="UniProtKB-ARBA"/>
</dbReference>
<evidence type="ECO:0000256" key="3">
    <source>
        <dbReference type="ARBA" id="ARBA00001941"/>
    </source>
</evidence>
<organism evidence="12 13">
    <name type="scientific">Chloropicon primus</name>
    <dbReference type="NCBI Taxonomy" id="1764295"/>
    <lineage>
        <taxon>Eukaryota</taxon>
        <taxon>Viridiplantae</taxon>
        <taxon>Chlorophyta</taxon>
        <taxon>Chloropicophyceae</taxon>
        <taxon>Chloropicales</taxon>
        <taxon>Chloropicaceae</taxon>
        <taxon>Chloropicon</taxon>
    </lineage>
</organism>